<dbReference type="Gene3D" id="3.40.390.10">
    <property type="entry name" value="Collagenase (Catalytic Domain)"/>
    <property type="match status" value="1"/>
</dbReference>
<feature type="compositionally biased region" description="Basic and acidic residues" evidence="2">
    <location>
        <begin position="25"/>
        <end position="44"/>
    </location>
</feature>
<organism evidence="4 5">
    <name type="scientific">Romanomermis culicivorax</name>
    <name type="common">Nematode worm</name>
    <dbReference type="NCBI Taxonomy" id="13658"/>
    <lineage>
        <taxon>Eukaryota</taxon>
        <taxon>Metazoa</taxon>
        <taxon>Ecdysozoa</taxon>
        <taxon>Nematoda</taxon>
        <taxon>Enoplea</taxon>
        <taxon>Dorylaimia</taxon>
        <taxon>Mermithida</taxon>
        <taxon>Mermithoidea</taxon>
        <taxon>Mermithidae</taxon>
        <taxon>Romanomermis</taxon>
    </lineage>
</organism>
<reference evidence="5" key="1">
    <citation type="submission" date="2022-11" db="UniProtKB">
        <authorList>
            <consortium name="WormBaseParasite"/>
        </authorList>
    </citation>
    <scope>IDENTIFICATION</scope>
</reference>
<evidence type="ECO:0000313" key="4">
    <source>
        <dbReference type="Proteomes" id="UP000887565"/>
    </source>
</evidence>
<feature type="domain" description="Peptidase M12A" evidence="3">
    <location>
        <begin position="1"/>
        <end position="58"/>
    </location>
</feature>
<feature type="region of interest" description="Disordered" evidence="2">
    <location>
        <begin position="22"/>
        <end position="44"/>
    </location>
</feature>
<evidence type="ECO:0000259" key="3">
    <source>
        <dbReference type="PROSITE" id="PS51864"/>
    </source>
</evidence>
<accession>A0A915JT52</accession>
<dbReference type="WBParaSite" id="nRc.2.0.1.t29244-RA">
    <property type="protein sequence ID" value="nRc.2.0.1.t29244-RA"/>
    <property type="gene ID" value="nRc.2.0.1.g29244"/>
</dbReference>
<dbReference type="GO" id="GO:0006508">
    <property type="term" value="P:proteolysis"/>
    <property type="evidence" value="ECO:0007669"/>
    <property type="project" value="InterPro"/>
</dbReference>
<dbReference type="Proteomes" id="UP000887565">
    <property type="component" value="Unplaced"/>
</dbReference>
<dbReference type="InterPro" id="IPR001506">
    <property type="entry name" value="Peptidase_M12A"/>
</dbReference>
<evidence type="ECO:0000256" key="2">
    <source>
        <dbReference type="SAM" id="MobiDB-lite"/>
    </source>
</evidence>
<protein>
    <submittedName>
        <fullName evidence="5">Peptidase M12A domain-containing protein</fullName>
    </submittedName>
</protein>
<evidence type="ECO:0000313" key="5">
    <source>
        <dbReference type="WBParaSite" id="nRc.2.0.1.t29244-RA"/>
    </source>
</evidence>
<comment type="caution">
    <text evidence="1">Lacks conserved residue(s) required for the propagation of feature annotation.</text>
</comment>
<evidence type="ECO:0000256" key="1">
    <source>
        <dbReference type="PROSITE-ProRule" id="PRU01211"/>
    </source>
</evidence>
<name>A0A915JT52_ROMCU</name>
<dbReference type="GO" id="GO:0004222">
    <property type="term" value="F:metalloendopeptidase activity"/>
    <property type="evidence" value="ECO:0007669"/>
    <property type="project" value="InterPro"/>
</dbReference>
<dbReference type="AlphaFoldDB" id="A0A915JT52"/>
<dbReference type="InterPro" id="IPR024079">
    <property type="entry name" value="MetalloPept_cat_dom_sf"/>
</dbReference>
<dbReference type="PROSITE" id="PS51864">
    <property type="entry name" value="ASTACIN"/>
    <property type="match status" value="1"/>
</dbReference>
<proteinExistence type="predicted"/>
<keyword evidence="4" id="KW-1185">Reference proteome</keyword>
<sequence>MPHYAEYWQKMQEQKFAINPYKDTLTPKRDPDHNGDLMGQRERLSDEDVNILKKIYCSQSGSAGGSEENTKNMNVEEHYNVPNVEKGKKSVLLSKLCIESLYNKSFHSKNC</sequence>